<keyword evidence="2" id="KW-0413">Isomerase</keyword>
<dbReference type="PANTHER" id="PTHR12110">
    <property type="entry name" value="HYDROXYPYRUVATE ISOMERASE"/>
    <property type="match status" value="1"/>
</dbReference>
<dbReference type="InterPro" id="IPR036237">
    <property type="entry name" value="Xyl_isomerase-like_sf"/>
</dbReference>
<sequence>MSTTLRPAPGLERLSLNTATTKGWTLAEAVAGCVDAGIPGIGLWRDRVAETGLSKASRLVRDAGLTVTSLCRGGFFTAPGREDDNRRAVDEAAALGTDTLVLVCGGLPEGSRDLPAARAAVARGIAELAPYAQANGVRLAVEPLHPMFCADRAVVSTLGQAIDLAEAAGHDTGVVVDTYHVWWDPELERQIARAGAAGLIRSFQVCDWLLPLPADALLGRGHVGDGHIDIPRIARLVTEAGFDGWTEVEIFNQEIWDTPGEETLRTVVERHLRHLDRIGQPCS</sequence>
<dbReference type="SUPFAM" id="SSF51658">
    <property type="entry name" value="Xylose isomerase-like"/>
    <property type="match status" value="1"/>
</dbReference>
<name>A0A1H7T835_STRJI</name>
<dbReference type="eggNOG" id="COG1082">
    <property type="taxonomic scope" value="Bacteria"/>
</dbReference>
<organism evidence="2 3">
    <name type="scientific">Streptacidiphilus jiangxiensis</name>
    <dbReference type="NCBI Taxonomy" id="235985"/>
    <lineage>
        <taxon>Bacteria</taxon>
        <taxon>Bacillati</taxon>
        <taxon>Actinomycetota</taxon>
        <taxon>Actinomycetes</taxon>
        <taxon>Kitasatosporales</taxon>
        <taxon>Streptomycetaceae</taxon>
        <taxon>Streptacidiphilus</taxon>
    </lineage>
</organism>
<dbReference type="GO" id="GO:0016853">
    <property type="term" value="F:isomerase activity"/>
    <property type="evidence" value="ECO:0007669"/>
    <property type="project" value="UniProtKB-KW"/>
</dbReference>
<dbReference type="PANTHER" id="PTHR12110:SF52">
    <property type="entry name" value="XYLOSE ISOMERASE"/>
    <property type="match status" value="1"/>
</dbReference>
<dbReference type="STRING" id="235985.SAMN05414137_113132"/>
<dbReference type="EMBL" id="FOAZ01000013">
    <property type="protein sequence ID" value="SEL81041.1"/>
    <property type="molecule type" value="Genomic_DNA"/>
</dbReference>
<reference evidence="3" key="1">
    <citation type="submission" date="2016-10" db="EMBL/GenBank/DDBJ databases">
        <authorList>
            <person name="Varghese N."/>
        </authorList>
    </citation>
    <scope>NUCLEOTIDE SEQUENCE [LARGE SCALE GENOMIC DNA]</scope>
    <source>
        <strain evidence="3">DSM 45096 / BCRC 16803 / CGMCC 4.1857 / CIP 109030 / JCM 12277 / KCTC 19219 / NBRC 100920 / 33214</strain>
    </source>
</reference>
<evidence type="ECO:0000313" key="2">
    <source>
        <dbReference type="EMBL" id="SEL81041.1"/>
    </source>
</evidence>
<accession>A0A1H7T835</accession>
<protein>
    <submittedName>
        <fullName evidence="2">Sugar phosphate isomerase/epimerase</fullName>
    </submittedName>
</protein>
<dbReference type="AlphaFoldDB" id="A0A1H7T835"/>
<dbReference type="RefSeq" id="WP_042444214.1">
    <property type="nucleotide sequence ID" value="NZ_BBPN01000006.1"/>
</dbReference>
<dbReference type="Pfam" id="PF01261">
    <property type="entry name" value="AP_endonuc_2"/>
    <property type="match status" value="1"/>
</dbReference>
<dbReference type="Proteomes" id="UP000183015">
    <property type="component" value="Unassembled WGS sequence"/>
</dbReference>
<dbReference type="InterPro" id="IPR013022">
    <property type="entry name" value="Xyl_isomerase-like_TIM-brl"/>
</dbReference>
<dbReference type="OrthoDB" id="9787068at2"/>
<feature type="domain" description="Xylose isomerase-like TIM barrel" evidence="1">
    <location>
        <begin position="33"/>
        <end position="266"/>
    </location>
</feature>
<dbReference type="Gene3D" id="3.20.20.150">
    <property type="entry name" value="Divalent-metal-dependent TIM barrel enzymes"/>
    <property type="match status" value="1"/>
</dbReference>
<proteinExistence type="predicted"/>
<evidence type="ECO:0000313" key="3">
    <source>
        <dbReference type="Proteomes" id="UP000183015"/>
    </source>
</evidence>
<keyword evidence="3" id="KW-1185">Reference proteome</keyword>
<gene>
    <name evidence="2" type="ORF">SAMN05414137_113132</name>
</gene>
<dbReference type="InterPro" id="IPR050312">
    <property type="entry name" value="IolE/XylAMocC-like"/>
</dbReference>
<evidence type="ECO:0000259" key="1">
    <source>
        <dbReference type="Pfam" id="PF01261"/>
    </source>
</evidence>